<sequence>MATSTRLQQKTRSGAVQGVETWPYRAIVDAMKIIPRVLIQNSGENVIGVLTELMKCWSAA</sequence>
<dbReference type="InterPro" id="IPR027413">
    <property type="entry name" value="GROEL-like_equatorial_sf"/>
</dbReference>
<protein>
    <submittedName>
        <fullName evidence="1">Uncharacterized protein</fullName>
    </submittedName>
</protein>
<dbReference type="EMBL" id="NHYD01000402">
    <property type="protein sequence ID" value="PPQ94255.1"/>
    <property type="molecule type" value="Genomic_DNA"/>
</dbReference>
<keyword evidence="2" id="KW-1185">Reference proteome</keyword>
<evidence type="ECO:0000313" key="1">
    <source>
        <dbReference type="EMBL" id="PPQ94255.1"/>
    </source>
</evidence>
<name>A0A409XTX2_PSICY</name>
<organism evidence="1 2">
    <name type="scientific">Psilocybe cyanescens</name>
    <dbReference type="NCBI Taxonomy" id="93625"/>
    <lineage>
        <taxon>Eukaryota</taxon>
        <taxon>Fungi</taxon>
        <taxon>Dikarya</taxon>
        <taxon>Basidiomycota</taxon>
        <taxon>Agaricomycotina</taxon>
        <taxon>Agaricomycetes</taxon>
        <taxon>Agaricomycetidae</taxon>
        <taxon>Agaricales</taxon>
        <taxon>Agaricineae</taxon>
        <taxon>Strophariaceae</taxon>
        <taxon>Psilocybe</taxon>
    </lineage>
</organism>
<proteinExistence type="predicted"/>
<accession>A0A409XTX2</accession>
<reference evidence="1 2" key="1">
    <citation type="journal article" date="2018" name="Evol. Lett.">
        <title>Horizontal gene cluster transfer increased hallucinogenic mushroom diversity.</title>
        <authorList>
            <person name="Reynolds H.T."/>
            <person name="Vijayakumar V."/>
            <person name="Gluck-Thaler E."/>
            <person name="Korotkin H.B."/>
            <person name="Matheny P.B."/>
            <person name="Slot J.C."/>
        </authorList>
    </citation>
    <scope>NUCLEOTIDE SEQUENCE [LARGE SCALE GENOMIC DNA]</scope>
    <source>
        <strain evidence="1 2">2631</strain>
    </source>
</reference>
<evidence type="ECO:0000313" key="2">
    <source>
        <dbReference type="Proteomes" id="UP000283269"/>
    </source>
</evidence>
<gene>
    <name evidence="1" type="ORF">CVT25_004978</name>
</gene>
<comment type="caution">
    <text evidence="1">The sequence shown here is derived from an EMBL/GenBank/DDBJ whole genome shotgun (WGS) entry which is preliminary data.</text>
</comment>
<dbReference type="InParanoid" id="A0A409XTX2"/>
<dbReference type="Proteomes" id="UP000283269">
    <property type="component" value="Unassembled WGS sequence"/>
</dbReference>
<dbReference type="AlphaFoldDB" id="A0A409XTX2"/>
<dbReference type="STRING" id="93625.A0A409XTX2"/>
<dbReference type="OrthoDB" id="10248520at2759"/>
<dbReference type="Gene3D" id="1.10.560.10">
    <property type="entry name" value="GroEL-like equatorial domain"/>
    <property type="match status" value="1"/>
</dbReference>
<dbReference type="SUPFAM" id="SSF48592">
    <property type="entry name" value="GroEL equatorial domain-like"/>
    <property type="match status" value="1"/>
</dbReference>